<evidence type="ECO:0000313" key="1">
    <source>
        <dbReference type="EMBL" id="KIX14214.1"/>
    </source>
</evidence>
<keyword evidence="2" id="KW-1185">Reference proteome</keyword>
<dbReference type="PATRIC" id="fig|1429043.3.peg.2004"/>
<evidence type="ECO:0000313" key="2">
    <source>
        <dbReference type="Proteomes" id="UP000032233"/>
    </source>
</evidence>
<dbReference type="STRING" id="1429043.X474_09470"/>
<accession>A0A0D2J7M4</accession>
<dbReference type="AlphaFoldDB" id="A0A0D2J7M4"/>
<dbReference type="OrthoDB" id="5372599at2"/>
<dbReference type="InParanoid" id="A0A0D2J7M4"/>
<dbReference type="RefSeq" id="WP_044348124.1">
    <property type="nucleotide sequence ID" value="NZ_AZAC01000011.1"/>
</dbReference>
<comment type="caution">
    <text evidence="1">The sequence shown here is derived from an EMBL/GenBank/DDBJ whole genome shotgun (WGS) entry which is preliminary data.</text>
</comment>
<proteinExistence type="predicted"/>
<protein>
    <submittedName>
        <fullName evidence="1">Uncharacterized protein</fullName>
    </submittedName>
</protein>
<dbReference type="EMBL" id="AZAC01000011">
    <property type="protein sequence ID" value="KIX14214.1"/>
    <property type="molecule type" value="Genomic_DNA"/>
</dbReference>
<gene>
    <name evidence="1" type="ORF">X474_09470</name>
</gene>
<organism evidence="1 2">
    <name type="scientific">Dethiosulfatarculus sandiegensis</name>
    <dbReference type="NCBI Taxonomy" id="1429043"/>
    <lineage>
        <taxon>Bacteria</taxon>
        <taxon>Pseudomonadati</taxon>
        <taxon>Thermodesulfobacteriota</taxon>
        <taxon>Desulfarculia</taxon>
        <taxon>Desulfarculales</taxon>
        <taxon>Desulfarculaceae</taxon>
        <taxon>Dethiosulfatarculus</taxon>
    </lineage>
</organism>
<reference evidence="1 2" key="1">
    <citation type="submission" date="2013-11" db="EMBL/GenBank/DDBJ databases">
        <title>Metagenomic analysis of a methanogenic consortium involved in long chain n-alkane degradation.</title>
        <authorList>
            <person name="Davidova I.A."/>
            <person name="Callaghan A.V."/>
            <person name="Wawrik B."/>
            <person name="Pruitt S."/>
            <person name="Marks C."/>
            <person name="Duncan K.E."/>
            <person name="Suflita J.M."/>
        </authorList>
    </citation>
    <scope>NUCLEOTIDE SEQUENCE [LARGE SCALE GENOMIC DNA]</scope>
    <source>
        <strain evidence="1 2">SPR</strain>
    </source>
</reference>
<dbReference type="Proteomes" id="UP000032233">
    <property type="component" value="Unassembled WGS sequence"/>
</dbReference>
<sequence>MKAVFTLTPAESRRLIAKAVAQLEEVQDALKEAYVVINGGTTNGYVAQELAGKTEIRPERFTAGTNSHRLMCVTEASRRDPLPVILEKGKVSDKTTPQVLNEHFHPKTVLIKGANAVDAYGNVGVAIGGFDGGTMGATAGIAISQGLKFVVPVGLEKMVPSVEEAAEAVGAKTFDYTMGADFGMWIIPNAIVITELEAFDILADVDAIHVASGGVGESAGAVVLAVTGEDEDVKKAISLVESIKGEPALPGFKGDCENCRYACKFAGTKKQDLPDWLKD</sequence>
<name>A0A0D2J7M4_9BACT</name>